<dbReference type="InterPro" id="IPR041625">
    <property type="entry name" value="Beta-mannosidase_Ig"/>
</dbReference>
<evidence type="ECO:0000256" key="1">
    <source>
        <dbReference type="ARBA" id="ARBA00000829"/>
    </source>
</evidence>
<evidence type="ECO:0000313" key="10">
    <source>
        <dbReference type="EMBL" id="SFK91516.1"/>
    </source>
</evidence>
<dbReference type="InterPro" id="IPR036156">
    <property type="entry name" value="Beta-gal/glucu_dom_sf"/>
</dbReference>
<keyword evidence="11" id="KW-1185">Reference proteome</keyword>
<comment type="catalytic activity">
    <reaction evidence="1">
        <text>Hydrolysis of terminal, non-reducing beta-D-mannose residues in beta-D-mannosides.</text>
        <dbReference type="EC" id="3.2.1.25"/>
    </reaction>
</comment>
<evidence type="ECO:0000256" key="6">
    <source>
        <dbReference type="ARBA" id="ARBA00023295"/>
    </source>
</evidence>
<dbReference type="InterPro" id="IPR054593">
    <property type="entry name" value="Beta-mannosidase-like_N2"/>
</dbReference>
<dbReference type="SUPFAM" id="SSF51445">
    <property type="entry name" value="(Trans)glycosidases"/>
    <property type="match status" value="1"/>
</dbReference>
<evidence type="ECO:0000259" key="8">
    <source>
        <dbReference type="Pfam" id="PF17753"/>
    </source>
</evidence>
<dbReference type="EC" id="3.2.1.25" evidence="3"/>
<dbReference type="SUPFAM" id="SSF49785">
    <property type="entry name" value="Galactose-binding domain-like"/>
    <property type="match status" value="1"/>
</dbReference>
<dbReference type="InterPro" id="IPR008979">
    <property type="entry name" value="Galactose-bd-like_sf"/>
</dbReference>
<dbReference type="InterPro" id="IPR050887">
    <property type="entry name" value="Beta-mannosidase_GH2"/>
</dbReference>
<dbReference type="Gene3D" id="2.60.120.260">
    <property type="entry name" value="Galactose-binding domain-like"/>
    <property type="match status" value="1"/>
</dbReference>
<dbReference type="EMBL" id="FOTF01000004">
    <property type="protein sequence ID" value="SFK91516.1"/>
    <property type="molecule type" value="Genomic_DNA"/>
</dbReference>
<proteinExistence type="inferred from homology"/>
<dbReference type="InterPro" id="IPR017853">
    <property type="entry name" value="GH"/>
</dbReference>
<dbReference type="SUPFAM" id="SSF49303">
    <property type="entry name" value="beta-Galactosidase/glucuronidase domain"/>
    <property type="match status" value="2"/>
</dbReference>
<evidence type="ECO:0000256" key="5">
    <source>
        <dbReference type="ARBA" id="ARBA00023180"/>
    </source>
</evidence>
<protein>
    <recommendedName>
        <fullName evidence="3">beta-mannosidase</fullName>
        <ecNumber evidence="3">3.2.1.25</ecNumber>
    </recommendedName>
</protein>
<feature type="domain" description="Beta-mannosidase-like galactose-binding" evidence="9">
    <location>
        <begin position="10"/>
        <end position="174"/>
    </location>
</feature>
<dbReference type="Pfam" id="PF22666">
    <property type="entry name" value="Glyco_hydro_2_N2"/>
    <property type="match status" value="1"/>
</dbReference>
<evidence type="ECO:0000313" key="11">
    <source>
        <dbReference type="Proteomes" id="UP000199550"/>
    </source>
</evidence>
<dbReference type="InterPro" id="IPR006102">
    <property type="entry name" value="Ig-like_GH2"/>
</dbReference>
<organism evidence="10 11">
    <name type="scientific">Loktanella salsilacus</name>
    <dbReference type="NCBI Taxonomy" id="195913"/>
    <lineage>
        <taxon>Bacteria</taxon>
        <taxon>Pseudomonadati</taxon>
        <taxon>Pseudomonadota</taxon>
        <taxon>Alphaproteobacteria</taxon>
        <taxon>Rhodobacterales</taxon>
        <taxon>Roseobacteraceae</taxon>
        <taxon>Loktanella</taxon>
    </lineage>
</organism>
<keyword evidence="4" id="KW-0378">Hydrolase</keyword>
<keyword evidence="5" id="KW-0325">Glycoprotein</keyword>
<evidence type="ECO:0000256" key="3">
    <source>
        <dbReference type="ARBA" id="ARBA00012754"/>
    </source>
</evidence>
<dbReference type="Gene3D" id="2.60.40.10">
    <property type="entry name" value="Immunoglobulins"/>
    <property type="match status" value="2"/>
</dbReference>
<gene>
    <name evidence="10" type="ORF">SAMN04488004_10473</name>
</gene>
<feature type="domain" description="Beta-mannosidase Ig-fold" evidence="8">
    <location>
        <begin position="716"/>
        <end position="788"/>
    </location>
</feature>
<dbReference type="Gene3D" id="3.20.20.80">
    <property type="entry name" value="Glycosidases"/>
    <property type="match status" value="1"/>
</dbReference>
<dbReference type="RefSeq" id="WP_245754130.1">
    <property type="nucleotide sequence ID" value="NZ_FOTF01000004.1"/>
</dbReference>
<dbReference type="Proteomes" id="UP000199550">
    <property type="component" value="Unassembled WGS sequence"/>
</dbReference>
<dbReference type="PANTHER" id="PTHR43730">
    <property type="entry name" value="BETA-MANNOSIDASE"/>
    <property type="match status" value="1"/>
</dbReference>
<feature type="domain" description="Glycoside hydrolase family 2 immunoglobulin-like beta-sandwich" evidence="7">
    <location>
        <begin position="187"/>
        <end position="274"/>
    </location>
</feature>
<evidence type="ECO:0000259" key="9">
    <source>
        <dbReference type="Pfam" id="PF22666"/>
    </source>
</evidence>
<dbReference type="PANTHER" id="PTHR43730:SF1">
    <property type="entry name" value="BETA-MANNOSIDASE"/>
    <property type="match status" value="1"/>
</dbReference>
<evidence type="ECO:0000256" key="2">
    <source>
        <dbReference type="ARBA" id="ARBA00007401"/>
    </source>
</evidence>
<comment type="similarity">
    <text evidence="2">Belongs to the glycosyl hydrolase 2 family.</text>
</comment>
<dbReference type="GO" id="GO:0006516">
    <property type="term" value="P:glycoprotein catabolic process"/>
    <property type="evidence" value="ECO:0007669"/>
    <property type="project" value="TreeGrafter"/>
</dbReference>
<accession>A0A1I4DHC7</accession>
<dbReference type="InterPro" id="IPR013783">
    <property type="entry name" value="Ig-like_fold"/>
</dbReference>
<dbReference type="AlphaFoldDB" id="A0A1I4DHC7"/>
<name>A0A1I4DHC7_9RHOB</name>
<reference evidence="10 11" key="1">
    <citation type="submission" date="2016-10" db="EMBL/GenBank/DDBJ databases">
        <authorList>
            <person name="de Groot N.N."/>
        </authorList>
    </citation>
    <scope>NUCLEOTIDE SEQUENCE [LARGE SCALE GENOMIC DNA]</scope>
    <source>
        <strain evidence="10 11">DSM 16199</strain>
    </source>
</reference>
<dbReference type="STRING" id="195913.SAMN04488004_10473"/>
<dbReference type="Pfam" id="PF00703">
    <property type="entry name" value="Glyco_hydro_2"/>
    <property type="match status" value="1"/>
</dbReference>
<evidence type="ECO:0000256" key="4">
    <source>
        <dbReference type="ARBA" id="ARBA00022801"/>
    </source>
</evidence>
<dbReference type="GO" id="GO:0004567">
    <property type="term" value="F:beta-mannosidase activity"/>
    <property type="evidence" value="ECO:0007669"/>
    <property type="project" value="UniProtKB-EC"/>
</dbReference>
<keyword evidence="6" id="KW-0326">Glycosidase</keyword>
<evidence type="ECO:0000259" key="7">
    <source>
        <dbReference type="Pfam" id="PF00703"/>
    </source>
</evidence>
<sequence length="794" mass="87333">MTPCDLRGGWTLESASGGMRAAMTFPGDVVSTLHDAALIPDPYAGQNEYDLRWICEEDWTVSRTFDLADPNVDLVISELDTVATVRVNGTAVLHAANAFRSYRVPLNAAAKVGANDIAITFHSPVVAGKALADAHPFDVPWSKNCPIPYGNFLRKPACDFGWDWNIALATSGIYGALHLEPSKAARIDRLAISQDHSDGVSVTVAVHTSHHDGPVTVTLGDQVVTANSAGGMCQVTIPVPDPQLWWPAGLGDQYLYNLKVTAGTATTTRRMGLRQMELVAEPDAAGLGFKIRVNGHDVFCKGANWIPADALPGRITDEKTRALLQSAVDANMNMVRVWGGGRYEPDSFYDACDELGLLVWQDFMFACNLYPSDPAYLAEVRAEVRDNVARMHHHACLALWCGDNELVGALTWYDVSINDRDRYLVNYDRLNRCIEDALRETDPAANWWPSSPSTGPLSFGDAWHDDSSGDMHFWSVWHEGRDFDHYRDVAPRFCSEFGFQSYPSMDIIRQFADPKDFNIAAPVMESHQKNEGGNARIAETMFRYFRFPVDFENFVYVSQVQQALAIKTAVTQWRGLKPHCMGTLVWQLNDTWPVCSWASLDYGGGWKVLHHLAQDFYAPVTVVVMPDGDDLVLRGVNDLREAARIDVTAYACAMDGTARVLGQGEGTIGDNAVELLRIKLADLGAQEMLSFGWTASDGSKGGDVFAPRPYKTYDLLPPQLTCHTEAKAGTHVLQITAQAMAFYVTAEASVPGRFDRNAVHLGPGHTATLTFTPADPGTTPTFTLRDLHSATYND</sequence>
<dbReference type="GO" id="GO:0005975">
    <property type="term" value="P:carbohydrate metabolic process"/>
    <property type="evidence" value="ECO:0007669"/>
    <property type="project" value="InterPro"/>
</dbReference>
<dbReference type="Pfam" id="PF17753">
    <property type="entry name" value="Ig_mannosidase"/>
    <property type="match status" value="1"/>
</dbReference>
<dbReference type="FunFam" id="3.20.20.80:FF:000050">
    <property type="entry name" value="Beta-mannosidase B"/>
    <property type="match status" value="1"/>
</dbReference>